<dbReference type="InterPro" id="IPR019207">
    <property type="entry name" value="DUF2092"/>
</dbReference>
<feature type="region of interest" description="Disordered" evidence="2">
    <location>
        <begin position="38"/>
        <end position="61"/>
    </location>
</feature>
<evidence type="ECO:0008006" key="6">
    <source>
        <dbReference type="Google" id="ProtNLM"/>
    </source>
</evidence>
<dbReference type="Pfam" id="PF09865">
    <property type="entry name" value="DUF2092"/>
    <property type="match status" value="1"/>
</dbReference>
<evidence type="ECO:0000313" key="5">
    <source>
        <dbReference type="Proteomes" id="UP000199706"/>
    </source>
</evidence>
<dbReference type="SUPFAM" id="SSF89392">
    <property type="entry name" value="Prokaryotic lipoproteins and lipoprotein localization factors"/>
    <property type="match status" value="1"/>
</dbReference>
<dbReference type="InterPro" id="IPR029046">
    <property type="entry name" value="LolA/LolB/LppX"/>
</dbReference>
<proteinExistence type="predicted"/>
<evidence type="ECO:0000313" key="4">
    <source>
        <dbReference type="EMBL" id="SDI84956.1"/>
    </source>
</evidence>
<reference evidence="4 5" key="1">
    <citation type="submission" date="2016-10" db="EMBL/GenBank/DDBJ databases">
        <authorList>
            <person name="de Groot N.N."/>
        </authorList>
    </citation>
    <scope>NUCLEOTIDE SEQUENCE [LARGE SCALE GENOMIC DNA]</scope>
    <source>
        <strain evidence="4 5">LMG 2247</strain>
    </source>
</reference>
<feature type="signal peptide" evidence="3">
    <location>
        <begin position="1"/>
        <end position="37"/>
    </location>
</feature>
<evidence type="ECO:0000256" key="3">
    <source>
        <dbReference type="SAM" id="SignalP"/>
    </source>
</evidence>
<organism evidence="4 5">
    <name type="scientific">Paraburkholderia phenazinium</name>
    <dbReference type="NCBI Taxonomy" id="60549"/>
    <lineage>
        <taxon>Bacteria</taxon>
        <taxon>Pseudomonadati</taxon>
        <taxon>Pseudomonadota</taxon>
        <taxon>Betaproteobacteria</taxon>
        <taxon>Burkholderiales</taxon>
        <taxon>Burkholderiaceae</taxon>
        <taxon>Paraburkholderia</taxon>
    </lineage>
</organism>
<dbReference type="OrthoDB" id="116979at2"/>
<sequence>MKLFISCHGGASALRVRRVVVVGSVLAAMAGASVALAQAPGSGSDEPAQPQAQQQGQAEMQPQAVDALNKLGSYLRSLRSFRIEADSVTDAVLTTGQNVGFLHRTEMWVQRPNKVKVVVTGSRAPKGLVYDGQSFVLFNDTHHYYSKVPAPPTLRQLIADADEKYGVQLPLIDLFYWGEQSDDEKALTSALFIGLDKVEGKWCNHYAYQQPGLDWELWIQNGPRPLPCRFVVTDTTQPSRPQHAVNYQWTVDPTFDAATFAFHPGPGARQIPLRLPAAPDDDQQGGAQ</sequence>
<dbReference type="Proteomes" id="UP000199706">
    <property type="component" value="Unassembled WGS sequence"/>
</dbReference>
<evidence type="ECO:0000256" key="1">
    <source>
        <dbReference type="ARBA" id="ARBA00022729"/>
    </source>
</evidence>
<gene>
    <name evidence="4" type="ORF">SAMN05216466_13819</name>
</gene>
<keyword evidence="1 3" id="KW-0732">Signal</keyword>
<name>A0A1G8NY73_9BURK</name>
<feature type="chain" id="PRO_5011563386" description="DUF2092 domain-containing protein" evidence="3">
    <location>
        <begin position="38"/>
        <end position="288"/>
    </location>
</feature>
<accession>A0A1G8NY73</accession>
<protein>
    <recommendedName>
        <fullName evidence="6">DUF2092 domain-containing protein</fullName>
    </recommendedName>
</protein>
<dbReference type="AlphaFoldDB" id="A0A1G8NY73"/>
<dbReference type="RefSeq" id="WP_090695968.1">
    <property type="nucleotide sequence ID" value="NZ_CADERL010000016.1"/>
</dbReference>
<dbReference type="EMBL" id="FNCJ01000038">
    <property type="protein sequence ID" value="SDI84956.1"/>
    <property type="molecule type" value="Genomic_DNA"/>
</dbReference>
<feature type="compositionally biased region" description="Low complexity" evidence="2">
    <location>
        <begin position="47"/>
        <end position="61"/>
    </location>
</feature>
<evidence type="ECO:0000256" key="2">
    <source>
        <dbReference type="SAM" id="MobiDB-lite"/>
    </source>
</evidence>